<dbReference type="Proteomes" id="UP000271889">
    <property type="component" value="Unassembled WGS sequence"/>
</dbReference>
<dbReference type="InterPro" id="IPR001791">
    <property type="entry name" value="Laminin_G"/>
</dbReference>
<dbReference type="PANTHER" id="PTHR15036:SF85">
    <property type="entry name" value="SP2353, ISOFORM A"/>
    <property type="match status" value="1"/>
</dbReference>
<gene>
    <name evidence="3" type="ORF">CGOC_LOCUS10152</name>
</gene>
<keyword evidence="4" id="KW-1185">Reference proteome</keyword>
<organism evidence="3 4">
    <name type="scientific">Cylicostephanus goldi</name>
    <name type="common">Nematode worm</name>
    <dbReference type="NCBI Taxonomy" id="71465"/>
    <lineage>
        <taxon>Eukaryota</taxon>
        <taxon>Metazoa</taxon>
        <taxon>Ecdysozoa</taxon>
        <taxon>Nematoda</taxon>
        <taxon>Chromadorea</taxon>
        <taxon>Rhabditida</taxon>
        <taxon>Rhabditina</taxon>
        <taxon>Rhabditomorpha</taxon>
        <taxon>Strongyloidea</taxon>
        <taxon>Strongylidae</taxon>
        <taxon>Cylicostephanus</taxon>
    </lineage>
</organism>
<dbReference type="AlphaFoldDB" id="A0A3P7Q4H5"/>
<dbReference type="SUPFAM" id="SSF49899">
    <property type="entry name" value="Concanavalin A-like lectins/glucanases"/>
    <property type="match status" value="1"/>
</dbReference>
<dbReference type="Gene3D" id="2.60.120.200">
    <property type="match status" value="1"/>
</dbReference>
<proteinExistence type="predicted"/>
<protein>
    <recommendedName>
        <fullName evidence="2">Laminin G domain-containing protein</fullName>
    </recommendedName>
</protein>
<name>A0A3P7Q4H5_CYLGO</name>
<accession>A0A3P7Q4H5</accession>
<dbReference type="EMBL" id="UYRV01109931">
    <property type="protein sequence ID" value="VDN25599.1"/>
    <property type="molecule type" value="Genomic_DNA"/>
</dbReference>
<evidence type="ECO:0000313" key="3">
    <source>
        <dbReference type="EMBL" id="VDN25599.1"/>
    </source>
</evidence>
<evidence type="ECO:0000256" key="1">
    <source>
        <dbReference type="PROSITE-ProRule" id="PRU00122"/>
    </source>
</evidence>
<dbReference type="OrthoDB" id="5869697at2759"/>
<sequence length="104" mass="11386">MELATFERTVSSLTVIFNAYSPNGLLYFRGSETTGDFIALQLKEGHVVFKINLGGGSQAELTSKGSYSDGREHAVKAIRSGGEIHLQVINQFFSNIKVFLNDPC</sequence>
<dbReference type="GO" id="GO:0016020">
    <property type="term" value="C:membrane"/>
    <property type="evidence" value="ECO:0007669"/>
    <property type="project" value="UniProtKB-SubCell"/>
</dbReference>
<dbReference type="CDD" id="cd00110">
    <property type="entry name" value="LamG"/>
    <property type="match status" value="1"/>
</dbReference>
<dbReference type="Pfam" id="PF02210">
    <property type="entry name" value="Laminin_G_2"/>
    <property type="match status" value="1"/>
</dbReference>
<feature type="domain" description="Laminin G" evidence="2">
    <location>
        <begin position="1"/>
        <end position="104"/>
    </location>
</feature>
<reference evidence="3 4" key="1">
    <citation type="submission" date="2018-11" db="EMBL/GenBank/DDBJ databases">
        <authorList>
            <consortium name="Pathogen Informatics"/>
        </authorList>
    </citation>
    <scope>NUCLEOTIDE SEQUENCE [LARGE SCALE GENOMIC DNA]</scope>
</reference>
<dbReference type="InterPro" id="IPR013320">
    <property type="entry name" value="ConA-like_dom_sf"/>
</dbReference>
<dbReference type="SMART" id="SM00282">
    <property type="entry name" value="LamG"/>
    <property type="match status" value="1"/>
</dbReference>
<evidence type="ECO:0000313" key="4">
    <source>
        <dbReference type="Proteomes" id="UP000271889"/>
    </source>
</evidence>
<dbReference type="InterPro" id="IPR050372">
    <property type="entry name" value="Neurexin-related_CASP"/>
</dbReference>
<comment type="caution">
    <text evidence="1">Lacks conserved residue(s) required for the propagation of feature annotation.</text>
</comment>
<dbReference type="PANTHER" id="PTHR15036">
    <property type="entry name" value="PIKACHURIN-LIKE PROTEIN"/>
    <property type="match status" value="1"/>
</dbReference>
<dbReference type="PROSITE" id="PS50025">
    <property type="entry name" value="LAM_G_DOMAIN"/>
    <property type="match status" value="1"/>
</dbReference>
<evidence type="ECO:0000259" key="2">
    <source>
        <dbReference type="PROSITE" id="PS50025"/>
    </source>
</evidence>